<comment type="function">
    <text evidence="13">Required for the formation of a threonylcarbamoyl group on adenosine at position 37 (t(6)A37) in tRNAs that read codons beginning with adenine.</text>
</comment>
<keyword evidence="5 13" id="KW-0963">Cytoplasm</keyword>
<feature type="binding site" evidence="14">
    <location>
        <position position="249"/>
    </location>
    <ligand>
        <name>ATP</name>
        <dbReference type="ChEBI" id="CHEBI:30616"/>
    </ligand>
</feature>
<feature type="binding site" evidence="14">
    <location>
        <position position="146"/>
    </location>
    <ligand>
        <name>ATP</name>
        <dbReference type="ChEBI" id="CHEBI:30616"/>
    </ligand>
</feature>
<dbReference type="InterPro" id="IPR038385">
    <property type="entry name" value="Sua5/YwlC_C"/>
</dbReference>
<feature type="binding site" evidence="14">
    <location>
        <position position="35"/>
    </location>
    <ligand>
        <name>L-threonine</name>
        <dbReference type="ChEBI" id="CHEBI:57926"/>
    </ligand>
</feature>
<evidence type="ECO:0000256" key="11">
    <source>
        <dbReference type="ARBA" id="ARBA00029774"/>
    </source>
</evidence>
<dbReference type="InterPro" id="IPR010923">
    <property type="entry name" value="T(6)A37_SUA5"/>
</dbReference>
<dbReference type="GO" id="GO:0000049">
    <property type="term" value="F:tRNA binding"/>
    <property type="evidence" value="ECO:0007669"/>
    <property type="project" value="TreeGrafter"/>
</dbReference>
<feature type="binding site" evidence="14">
    <location>
        <position position="186"/>
    </location>
    <ligand>
        <name>L-threonine</name>
        <dbReference type="ChEBI" id="CHEBI:57926"/>
    </ligand>
</feature>
<dbReference type="InParanoid" id="D8LZQ2"/>
<dbReference type="Proteomes" id="UP000008312">
    <property type="component" value="Unassembled WGS sequence"/>
</dbReference>
<dbReference type="PANTHER" id="PTHR17490:SF16">
    <property type="entry name" value="THREONYLCARBAMOYL-AMP SYNTHASE"/>
    <property type="match status" value="1"/>
</dbReference>
<dbReference type="GeneID" id="24918728"/>
<feature type="binding site" evidence="14">
    <location>
        <position position="124"/>
    </location>
    <ligand>
        <name>L-threonine</name>
        <dbReference type="ChEBI" id="CHEBI:57926"/>
    </ligand>
</feature>
<dbReference type="GO" id="GO:0005737">
    <property type="term" value="C:cytoplasm"/>
    <property type="evidence" value="ECO:0007669"/>
    <property type="project" value="UniProtKB-SubCell"/>
</dbReference>
<dbReference type="PROSITE" id="PS51163">
    <property type="entry name" value="YRDC"/>
    <property type="match status" value="1"/>
</dbReference>
<dbReference type="Pfam" id="PF03481">
    <property type="entry name" value="Sua5_C"/>
    <property type="match status" value="1"/>
</dbReference>
<gene>
    <name evidence="16" type="ORF">GSBLH_T00001477001</name>
</gene>
<dbReference type="GO" id="GO:0005524">
    <property type="term" value="F:ATP binding"/>
    <property type="evidence" value="ECO:0007669"/>
    <property type="project" value="UniProtKB-UniRule"/>
</dbReference>
<dbReference type="SUPFAM" id="SSF55821">
    <property type="entry name" value="YrdC/RibB"/>
    <property type="match status" value="1"/>
</dbReference>
<dbReference type="OMA" id="MITHYAP"/>
<comment type="subcellular location">
    <subcellularLocation>
        <location evidence="1 13">Cytoplasm</location>
    </subcellularLocation>
</comment>
<dbReference type="OrthoDB" id="412787at2759"/>
<evidence type="ECO:0000256" key="14">
    <source>
        <dbReference type="PIRSR" id="PIRSR004930-1"/>
    </source>
</evidence>
<feature type="binding site" evidence="14">
    <location>
        <position position="202"/>
    </location>
    <ligand>
        <name>ATP</name>
        <dbReference type="ChEBI" id="CHEBI:30616"/>
    </ligand>
</feature>
<evidence type="ECO:0000256" key="5">
    <source>
        <dbReference type="ARBA" id="ARBA00022490"/>
    </source>
</evidence>
<evidence type="ECO:0000256" key="6">
    <source>
        <dbReference type="ARBA" id="ARBA00022679"/>
    </source>
</evidence>
<evidence type="ECO:0000256" key="4">
    <source>
        <dbReference type="ARBA" id="ARBA00015492"/>
    </source>
</evidence>
<keyword evidence="7 13" id="KW-0819">tRNA processing</keyword>
<evidence type="ECO:0000256" key="9">
    <source>
        <dbReference type="ARBA" id="ARBA00022741"/>
    </source>
</evidence>
<feature type="binding site" evidence="14">
    <location>
        <position position="154"/>
    </location>
    <ligand>
        <name>ATP</name>
        <dbReference type="ChEBI" id="CHEBI:30616"/>
    </ligand>
</feature>
<dbReference type="GO" id="GO:0061710">
    <property type="term" value="F:L-threonylcarbamoyladenylate synthase"/>
    <property type="evidence" value="ECO:0007669"/>
    <property type="project" value="UniProtKB-EC"/>
</dbReference>
<keyword evidence="9 13" id="KW-0547">Nucleotide-binding</keyword>
<keyword evidence="10 13" id="KW-0067">ATP-binding</keyword>
<accession>D8LZQ2</accession>
<protein>
    <recommendedName>
        <fullName evidence="4 13">Threonylcarbamoyl-AMP synthase</fullName>
        <shortName evidence="13">TC-AMP synthase</shortName>
        <ecNumber evidence="3 13">2.7.7.87</ecNumber>
    </recommendedName>
    <alternativeName>
        <fullName evidence="11 13">L-threonylcarbamoyladenylate synthase</fullName>
    </alternativeName>
</protein>
<dbReference type="GO" id="GO:0008033">
    <property type="term" value="P:tRNA processing"/>
    <property type="evidence" value="ECO:0007669"/>
    <property type="project" value="UniProtKB-KW"/>
</dbReference>
<evidence type="ECO:0000256" key="3">
    <source>
        <dbReference type="ARBA" id="ARBA00012584"/>
    </source>
</evidence>
<evidence type="ECO:0000256" key="10">
    <source>
        <dbReference type="ARBA" id="ARBA00022840"/>
    </source>
</evidence>
<evidence type="ECO:0000313" key="16">
    <source>
        <dbReference type="EMBL" id="CBK21291.2"/>
    </source>
</evidence>
<feature type="domain" description="YrdC-like" evidence="15">
    <location>
        <begin position="13"/>
        <end position="206"/>
    </location>
</feature>
<dbReference type="Gene3D" id="3.40.50.11030">
    <property type="entry name" value="Threonylcarbamoyl-AMP synthase, C-terminal domain"/>
    <property type="match status" value="1"/>
</dbReference>
<dbReference type="PANTHER" id="PTHR17490">
    <property type="entry name" value="SUA5"/>
    <property type="match status" value="1"/>
</dbReference>
<evidence type="ECO:0000256" key="12">
    <source>
        <dbReference type="ARBA" id="ARBA00048366"/>
    </source>
</evidence>
<dbReference type="Gene3D" id="3.90.870.10">
    <property type="entry name" value="DHBP synthase"/>
    <property type="match status" value="1"/>
</dbReference>
<dbReference type="AlphaFoldDB" id="D8LZQ2"/>
<comment type="catalytic activity">
    <reaction evidence="12 13">
        <text>L-threonine + hydrogencarbonate + ATP = L-threonylcarbamoyladenylate + diphosphate + H2O</text>
        <dbReference type="Rhea" id="RHEA:36407"/>
        <dbReference type="ChEBI" id="CHEBI:15377"/>
        <dbReference type="ChEBI" id="CHEBI:17544"/>
        <dbReference type="ChEBI" id="CHEBI:30616"/>
        <dbReference type="ChEBI" id="CHEBI:33019"/>
        <dbReference type="ChEBI" id="CHEBI:57926"/>
        <dbReference type="ChEBI" id="CHEBI:73682"/>
        <dbReference type="EC" id="2.7.7.87"/>
    </reaction>
</comment>
<feature type="binding site" evidence="14">
    <location>
        <position position="144"/>
    </location>
    <ligand>
        <name>ATP</name>
        <dbReference type="ChEBI" id="CHEBI:30616"/>
    </ligand>
</feature>
<organism evidence="16">
    <name type="scientific">Blastocystis hominis</name>
    <dbReference type="NCBI Taxonomy" id="12968"/>
    <lineage>
        <taxon>Eukaryota</taxon>
        <taxon>Sar</taxon>
        <taxon>Stramenopiles</taxon>
        <taxon>Bigyra</taxon>
        <taxon>Opalozoa</taxon>
        <taxon>Opalinata</taxon>
        <taxon>Blastocystidae</taxon>
        <taxon>Blastocystis</taxon>
    </lineage>
</organism>
<evidence type="ECO:0000256" key="13">
    <source>
        <dbReference type="PIRNR" id="PIRNR004930"/>
    </source>
</evidence>
<dbReference type="EMBL" id="FN668641">
    <property type="protein sequence ID" value="CBK21291.2"/>
    <property type="molecule type" value="Genomic_DNA"/>
</dbReference>
<dbReference type="InterPro" id="IPR006070">
    <property type="entry name" value="Sua5-like_dom"/>
</dbReference>
<dbReference type="GO" id="GO:0003725">
    <property type="term" value="F:double-stranded RNA binding"/>
    <property type="evidence" value="ECO:0007669"/>
    <property type="project" value="UniProtKB-UniRule"/>
</dbReference>
<dbReference type="InterPro" id="IPR005145">
    <property type="entry name" value="Sua5_C"/>
</dbReference>
<dbReference type="RefSeq" id="XP_012895339.1">
    <property type="nucleotide sequence ID" value="XM_013039885.1"/>
</dbReference>
<evidence type="ECO:0000259" key="15">
    <source>
        <dbReference type="PROSITE" id="PS51163"/>
    </source>
</evidence>
<dbReference type="EC" id="2.7.7.87" evidence="3 13"/>
<dbReference type="FunFam" id="3.90.870.10:FF:000009">
    <property type="entry name" value="Threonylcarbamoyl-AMP synthase, putative"/>
    <property type="match status" value="1"/>
</dbReference>
<reference evidence="16" key="1">
    <citation type="submission" date="2010-02" db="EMBL/GenBank/DDBJ databases">
        <title>Sequencing and annotation of the Blastocystis hominis genome.</title>
        <authorList>
            <person name="Wincker P."/>
        </authorList>
    </citation>
    <scope>NUCLEOTIDE SEQUENCE</scope>
    <source>
        <strain evidence="16">Singapore isolate B</strain>
    </source>
</reference>
<dbReference type="PIRSF" id="PIRSF004930">
    <property type="entry name" value="Tln_factor_SUA5"/>
    <property type="match status" value="1"/>
</dbReference>
<keyword evidence="8 13" id="KW-0548">Nucleotidyltransferase</keyword>
<evidence type="ECO:0000256" key="8">
    <source>
        <dbReference type="ARBA" id="ARBA00022695"/>
    </source>
</evidence>
<evidence type="ECO:0000256" key="2">
    <source>
        <dbReference type="ARBA" id="ARBA00007663"/>
    </source>
</evidence>
<dbReference type="NCBIfam" id="TIGR00057">
    <property type="entry name" value="L-threonylcarbamoyladenylate synthase"/>
    <property type="match status" value="1"/>
</dbReference>
<feature type="binding site" evidence="14">
    <location>
        <position position="58"/>
    </location>
    <ligand>
        <name>ATP</name>
        <dbReference type="ChEBI" id="CHEBI:30616"/>
    </ligand>
</feature>
<dbReference type="Pfam" id="PF01300">
    <property type="entry name" value="Sua5_yciO_yrdC"/>
    <property type="match status" value="1"/>
</dbReference>
<comment type="similarity">
    <text evidence="2 13">Belongs to the SUA5 family.</text>
</comment>
<sequence length="364" mass="40487">MNSLKAQILKPTPENFLFCSQVLHNGGLVSFPTETVYGLGANALNRDAVCDIFKAKNRPFNDPVIVHVLSEEDAERYIDVSNEERRIFHSLATSFWPGPLTIVMKAKEILPKELSAGTGKVGFRCPSQPLARELLRVSGLPIAAPSANKFGHISPTRAEHVYSDLSDWPVQIIDGGDIVCDVGIESTVIGIDCEKQQIVLFRRGGVSEHAIMSCLQENGMAWSVWEPVKHVAMEMKEAQVAPGQLITHYAPYCDTFLAEVDPKAMMPQIVRERIESTVVLDFAGMLEGYRERCLKFLSLSEKGDVMEAMKNIYGKLREAERVEGVKLILLASLGQRKEELALSVMDRMVRATSGKMIKIPPRFE</sequence>
<dbReference type="InterPro" id="IPR050156">
    <property type="entry name" value="TC-AMP_synthase_SUA5"/>
</dbReference>
<evidence type="ECO:0000256" key="1">
    <source>
        <dbReference type="ARBA" id="ARBA00004496"/>
    </source>
</evidence>
<keyword evidence="6 13" id="KW-0808">Transferase</keyword>
<feature type="binding site" evidence="14">
    <location>
        <position position="67"/>
    </location>
    <ligand>
        <name>L-threonine</name>
        <dbReference type="ChEBI" id="CHEBI:57926"/>
    </ligand>
</feature>
<keyword evidence="17" id="KW-1185">Reference proteome</keyword>
<dbReference type="InterPro" id="IPR017945">
    <property type="entry name" value="DHBP_synth_RibB-like_a/b_dom"/>
</dbReference>
<evidence type="ECO:0000256" key="7">
    <source>
        <dbReference type="ARBA" id="ARBA00022694"/>
    </source>
</evidence>
<evidence type="ECO:0000313" key="17">
    <source>
        <dbReference type="Proteomes" id="UP000008312"/>
    </source>
</evidence>
<name>D8LZQ2_BLAHO</name>
<proteinExistence type="inferred from homology"/>
<dbReference type="GO" id="GO:0006450">
    <property type="term" value="P:regulation of translational fidelity"/>
    <property type="evidence" value="ECO:0007669"/>
    <property type="project" value="TreeGrafter"/>
</dbReference>